<proteinExistence type="predicted"/>
<evidence type="ECO:0000313" key="4">
    <source>
        <dbReference type="Proteomes" id="UP000266239"/>
    </source>
</evidence>
<keyword evidence="1" id="KW-0812">Transmembrane</keyword>
<organism evidence="3 4">
    <name type="scientific">Aphanomyces astaci</name>
    <name type="common">Crayfish plague agent</name>
    <dbReference type="NCBI Taxonomy" id="112090"/>
    <lineage>
        <taxon>Eukaryota</taxon>
        <taxon>Sar</taxon>
        <taxon>Stramenopiles</taxon>
        <taxon>Oomycota</taxon>
        <taxon>Saprolegniomycetes</taxon>
        <taxon>Saprolegniales</taxon>
        <taxon>Verrucalvaceae</taxon>
        <taxon>Aphanomyces</taxon>
    </lineage>
</organism>
<evidence type="ECO:0000256" key="1">
    <source>
        <dbReference type="SAM" id="Phobius"/>
    </source>
</evidence>
<accession>A0A397B049</accession>
<evidence type="ECO:0000313" key="3">
    <source>
        <dbReference type="EMBL" id="RHY13235.1"/>
    </source>
</evidence>
<dbReference type="PANTHER" id="PTHR39200:SF1">
    <property type="entry name" value="AUTO-TRANSPORTER ADHESIN HEAD GIN DOMAIN-CONTAINING PROTEIN-RELATED"/>
    <property type="match status" value="1"/>
</dbReference>
<keyword evidence="1" id="KW-1133">Transmembrane helix</keyword>
<dbReference type="PANTHER" id="PTHR39200">
    <property type="entry name" value="HYPOTHETICAL EXPORTED PROTEIN"/>
    <property type="match status" value="1"/>
</dbReference>
<gene>
    <name evidence="3" type="ORF">DYB25_003814</name>
</gene>
<comment type="caution">
    <text evidence="3">The sequence shown here is derived from an EMBL/GenBank/DDBJ whole genome shotgun (WGS) entry which is preliminary data.</text>
</comment>
<dbReference type="Pfam" id="PF10988">
    <property type="entry name" value="DUF2807"/>
    <property type="match status" value="1"/>
</dbReference>
<dbReference type="Proteomes" id="UP000266239">
    <property type="component" value="Unassembled WGS sequence"/>
</dbReference>
<dbReference type="VEuPathDB" id="FungiDB:H257_03632"/>
<evidence type="ECO:0000259" key="2">
    <source>
        <dbReference type="Pfam" id="PF10988"/>
    </source>
</evidence>
<sequence>MKVFNATSSSDIRGLVLRNTGGYVFEDRVNTKPSVVFRASSSNVLIALTINVIPGNILNVLELAFAQNVTVDGQYLINIYIPTNLIQYLQTDQGGDTVVAPRIFTANASTPISISSFGAGSIVIESSRLVASRLLVESRGSGRIQVNVRRSISADSIDLSTSGFGSIALVAPSTTAKQLSVVSSGSGSVFVGTSAPTNATAPVSLHATTLVAKAFGDGNVFFMDAGTCHGNDVQTSGHGNVYLHHVRCENTNALVLGSGNMYLTTTGMLRVQDMGAGSAYVAEEPSVKVVGPVLPMPQEVPVPPYARLVVSDRSPRAIHLIANSTTTTPAISSSNQGVHLAIWFACILVPWVVAFFVIVVRKIRAKRAIQVQLKAFTEATTPMSVNQVVLHL</sequence>
<keyword evidence="1" id="KW-0472">Membrane</keyword>
<dbReference type="AlphaFoldDB" id="A0A397B049"/>
<protein>
    <recommendedName>
        <fullName evidence="2">Putative auto-transporter adhesin head GIN domain-containing protein</fullName>
    </recommendedName>
</protein>
<dbReference type="EMBL" id="QUTA01005972">
    <property type="protein sequence ID" value="RHY13235.1"/>
    <property type="molecule type" value="Genomic_DNA"/>
</dbReference>
<feature type="transmembrane region" description="Helical" evidence="1">
    <location>
        <begin position="340"/>
        <end position="360"/>
    </location>
</feature>
<dbReference type="InterPro" id="IPR021255">
    <property type="entry name" value="DUF2807"/>
</dbReference>
<feature type="domain" description="Putative auto-transporter adhesin head GIN" evidence="2">
    <location>
        <begin position="154"/>
        <end position="285"/>
    </location>
</feature>
<dbReference type="Gene3D" id="2.160.20.120">
    <property type="match status" value="2"/>
</dbReference>
<name>A0A397B049_APHAT</name>
<reference evidence="3 4" key="1">
    <citation type="submission" date="2018-08" db="EMBL/GenBank/DDBJ databases">
        <title>Aphanomyces genome sequencing and annotation.</title>
        <authorList>
            <person name="Minardi D."/>
            <person name="Oidtmann B."/>
            <person name="Van Der Giezen M."/>
            <person name="Studholme D.J."/>
        </authorList>
    </citation>
    <scope>NUCLEOTIDE SEQUENCE [LARGE SCALE GENOMIC DNA]</scope>
    <source>
        <strain evidence="3 4">Yx</strain>
    </source>
</reference>